<organism evidence="2 3">
    <name type="scientific">Roseobacter sinensis</name>
    <dbReference type="NCBI Taxonomy" id="2931391"/>
    <lineage>
        <taxon>Bacteria</taxon>
        <taxon>Pseudomonadati</taxon>
        <taxon>Pseudomonadota</taxon>
        <taxon>Alphaproteobacteria</taxon>
        <taxon>Rhodobacterales</taxon>
        <taxon>Roseobacteraceae</taxon>
        <taxon>Roseobacter</taxon>
    </lineage>
</organism>
<dbReference type="RefSeq" id="WP_263842306.1">
    <property type="nucleotide sequence ID" value="NZ_JALIEB010000001.1"/>
</dbReference>
<dbReference type="Proteomes" id="UP001208690">
    <property type="component" value="Unassembled WGS sequence"/>
</dbReference>
<name>A0ABT3B963_9RHOB</name>
<dbReference type="InterPro" id="IPR047197">
    <property type="entry name" value="THYN1-like_EVE"/>
</dbReference>
<evidence type="ECO:0000313" key="2">
    <source>
        <dbReference type="EMBL" id="MCV3269979.1"/>
    </source>
</evidence>
<proteinExistence type="predicted"/>
<accession>A0ABT3B963</accession>
<reference evidence="2 3" key="1">
    <citation type="submission" date="2022-04" db="EMBL/GenBank/DDBJ databases">
        <title>Roseobacter sp. WL0113 is a bacterium isolated from neritic sediment.</title>
        <authorList>
            <person name="Wang L."/>
            <person name="He W."/>
            <person name="Zhang D.-F."/>
        </authorList>
    </citation>
    <scope>NUCLEOTIDE SEQUENCE [LARGE SCALE GENOMIC DNA]</scope>
    <source>
        <strain evidence="2 3">WL0113</strain>
    </source>
</reference>
<dbReference type="PANTHER" id="PTHR14087">
    <property type="entry name" value="THYMOCYTE NUCLEAR PROTEIN 1"/>
    <property type="match status" value="1"/>
</dbReference>
<keyword evidence="3" id="KW-1185">Reference proteome</keyword>
<dbReference type="InterPro" id="IPR002740">
    <property type="entry name" value="EVE_domain"/>
</dbReference>
<dbReference type="EMBL" id="JALIEB010000001">
    <property type="protein sequence ID" value="MCV3269979.1"/>
    <property type="molecule type" value="Genomic_DNA"/>
</dbReference>
<dbReference type="CDD" id="cd21133">
    <property type="entry name" value="EVE"/>
    <property type="match status" value="1"/>
</dbReference>
<comment type="caution">
    <text evidence="2">The sequence shown here is derived from an EMBL/GenBank/DDBJ whole genome shotgun (WGS) entry which is preliminary data.</text>
</comment>
<dbReference type="Gene3D" id="3.10.590.10">
    <property type="entry name" value="ph1033 like domains"/>
    <property type="match status" value="1"/>
</dbReference>
<evidence type="ECO:0000313" key="3">
    <source>
        <dbReference type="Proteomes" id="UP001208690"/>
    </source>
</evidence>
<dbReference type="SUPFAM" id="SSF88697">
    <property type="entry name" value="PUA domain-like"/>
    <property type="match status" value="1"/>
</dbReference>
<evidence type="ECO:0000259" key="1">
    <source>
        <dbReference type="Pfam" id="PF01878"/>
    </source>
</evidence>
<gene>
    <name evidence="2" type="ORF">MUB52_00930</name>
</gene>
<dbReference type="PANTHER" id="PTHR14087:SF7">
    <property type="entry name" value="THYMOCYTE NUCLEAR PROTEIN 1"/>
    <property type="match status" value="1"/>
</dbReference>
<feature type="domain" description="EVE" evidence="1">
    <location>
        <begin position="2"/>
        <end position="134"/>
    </location>
</feature>
<dbReference type="InterPro" id="IPR015947">
    <property type="entry name" value="PUA-like_sf"/>
</dbReference>
<dbReference type="InterPro" id="IPR052181">
    <property type="entry name" value="5hmC_binding"/>
</dbReference>
<dbReference type="Pfam" id="PF01878">
    <property type="entry name" value="EVE"/>
    <property type="match status" value="1"/>
</dbReference>
<protein>
    <submittedName>
        <fullName evidence="2">EVE domain-containing protein</fullName>
    </submittedName>
</protein>
<sequence>MQYWLFKSETSTWSWDQQVAKGDAGEEWDGVRNYQARNFMRQMKVGDQGFFYHSQKERAIVGIVEVIAESHPDSTTDDARWDCVDIKAIKPVKTPVTLDEIKADPRLSEMVLVRNSRLSVQPVTADEWRIICEMAGVSV</sequence>